<evidence type="ECO:0000313" key="2">
    <source>
        <dbReference type="Proteomes" id="UP000199439"/>
    </source>
</evidence>
<accession>A0A1I1PUL1</accession>
<sequence length="505" mass="59673">MTDLNEIVSSFSSEDQQKFITYLDKKNKRNDTKNIKLFNLLCKNELASNAICTKLYGNKKNAYHALRKRLYESLIDFTANQSLQEENSVDMQIIKFILASKAFLQQKQYKVAYKILDKAEKLASTNDLFPFLNEIYHTKIQYAYAYPYADIDALTVKFKTNQKNIQLEDELNIVYAKIRQTLNSIVYKGEVLDFKTILTNTLKEHNITINDSMSFKSLYQLVTISSISAFITKDYLKIEPFLKDTYHLITKHKNKRKQLFYHIHILYAIANALFRNKKFNESLHYLELMHQHMQLQKKKYHKTFVLKYHLLKSLNLNYSNQQDSAIQLLETIQPAKHKDIETLLDINLSLIVFYFQKLDFKKAHNLLSKLYHTDTWYAEKAGKEWVIKKNLIEILLHIELQNINLVESKLLSFKRQYTAYLKSINQQRVITYLSFIEMYYKSPENVCTPAFKTKIKANFNWQQIHKEDIFVISFYSWLISKTTKTTVCKTTLNLINKAQSELTIT</sequence>
<dbReference type="STRING" id="870482.SAMN04487987_104254"/>
<dbReference type="AlphaFoldDB" id="A0A1I1PUL1"/>
<dbReference type="EMBL" id="FOMI01000004">
    <property type="protein sequence ID" value="SFD13536.1"/>
    <property type="molecule type" value="Genomic_DNA"/>
</dbReference>
<dbReference type="Proteomes" id="UP000199439">
    <property type="component" value="Unassembled WGS sequence"/>
</dbReference>
<name>A0A1I1PUL1_9FLAO</name>
<proteinExistence type="predicted"/>
<reference evidence="2" key="1">
    <citation type="submission" date="2016-10" db="EMBL/GenBank/DDBJ databases">
        <authorList>
            <person name="Varghese N."/>
            <person name="Submissions S."/>
        </authorList>
    </citation>
    <scope>NUCLEOTIDE SEQUENCE [LARGE SCALE GENOMIC DNA]</scope>
    <source>
        <strain evidence="2">DSM 25730</strain>
    </source>
</reference>
<dbReference type="OrthoDB" id="732094at2"/>
<dbReference type="RefSeq" id="WP_092851268.1">
    <property type="nucleotide sequence ID" value="NZ_FOMI01000004.1"/>
</dbReference>
<organism evidence="1 2">
    <name type="scientific">Algibacter pectinivorans</name>
    <dbReference type="NCBI Taxonomy" id="870482"/>
    <lineage>
        <taxon>Bacteria</taxon>
        <taxon>Pseudomonadati</taxon>
        <taxon>Bacteroidota</taxon>
        <taxon>Flavobacteriia</taxon>
        <taxon>Flavobacteriales</taxon>
        <taxon>Flavobacteriaceae</taxon>
        <taxon>Algibacter</taxon>
    </lineage>
</organism>
<gene>
    <name evidence="1" type="ORF">SAMN04487987_104254</name>
</gene>
<evidence type="ECO:0000313" key="1">
    <source>
        <dbReference type="EMBL" id="SFD13536.1"/>
    </source>
</evidence>
<keyword evidence="2" id="KW-1185">Reference proteome</keyword>
<protein>
    <submittedName>
        <fullName evidence="1">Uncharacterized protein</fullName>
    </submittedName>
</protein>